<dbReference type="EMBL" id="JBJUIK010000003">
    <property type="protein sequence ID" value="KAL3532810.1"/>
    <property type="molecule type" value="Genomic_DNA"/>
</dbReference>
<gene>
    <name evidence="2" type="ORF">ACH5RR_006331</name>
</gene>
<dbReference type="Proteomes" id="UP001630127">
    <property type="component" value="Unassembled WGS sequence"/>
</dbReference>
<protein>
    <recommendedName>
        <fullName evidence="1">Helitron helicase-like domain-containing protein</fullName>
    </recommendedName>
</protein>
<evidence type="ECO:0000259" key="1">
    <source>
        <dbReference type="Pfam" id="PF14214"/>
    </source>
</evidence>
<evidence type="ECO:0000313" key="3">
    <source>
        <dbReference type="Proteomes" id="UP001630127"/>
    </source>
</evidence>
<dbReference type="InterPro" id="IPR025476">
    <property type="entry name" value="Helitron_helicase-like"/>
</dbReference>
<proteinExistence type="predicted"/>
<feature type="domain" description="Helitron helicase-like" evidence="1">
    <location>
        <begin position="5"/>
        <end position="75"/>
    </location>
</feature>
<evidence type="ECO:0000313" key="2">
    <source>
        <dbReference type="EMBL" id="KAL3532810.1"/>
    </source>
</evidence>
<sequence length="106" mass="12569">MNLSTCNPSWPEIRDHLIEGDEGKNRPDLVVRVFHAKLEKLKDELFKKNIFGKVAAYTYVIEFQKRGLPHAHFLLILKPQYKMYRLDEYDKIVSAEIPDKKKYPHL</sequence>
<name>A0ABD3ANR8_9GENT</name>
<keyword evidence="3" id="KW-1185">Reference proteome</keyword>
<dbReference type="Pfam" id="PF14214">
    <property type="entry name" value="Helitron_like_N"/>
    <property type="match status" value="1"/>
</dbReference>
<reference evidence="2 3" key="1">
    <citation type="submission" date="2024-11" db="EMBL/GenBank/DDBJ databases">
        <title>A near-complete genome assembly of Cinchona calisaya.</title>
        <authorList>
            <person name="Lian D.C."/>
            <person name="Zhao X.W."/>
            <person name="Wei L."/>
        </authorList>
    </citation>
    <scope>NUCLEOTIDE SEQUENCE [LARGE SCALE GENOMIC DNA]</scope>
    <source>
        <tissue evidence="2">Nenye</tissue>
    </source>
</reference>
<dbReference type="AlphaFoldDB" id="A0ABD3ANR8"/>
<comment type="caution">
    <text evidence="2">The sequence shown here is derived from an EMBL/GenBank/DDBJ whole genome shotgun (WGS) entry which is preliminary data.</text>
</comment>
<accession>A0ABD3ANR8</accession>
<organism evidence="2 3">
    <name type="scientific">Cinchona calisaya</name>
    <dbReference type="NCBI Taxonomy" id="153742"/>
    <lineage>
        <taxon>Eukaryota</taxon>
        <taxon>Viridiplantae</taxon>
        <taxon>Streptophyta</taxon>
        <taxon>Embryophyta</taxon>
        <taxon>Tracheophyta</taxon>
        <taxon>Spermatophyta</taxon>
        <taxon>Magnoliopsida</taxon>
        <taxon>eudicotyledons</taxon>
        <taxon>Gunneridae</taxon>
        <taxon>Pentapetalae</taxon>
        <taxon>asterids</taxon>
        <taxon>lamiids</taxon>
        <taxon>Gentianales</taxon>
        <taxon>Rubiaceae</taxon>
        <taxon>Cinchonoideae</taxon>
        <taxon>Cinchoneae</taxon>
        <taxon>Cinchona</taxon>
    </lineage>
</organism>